<accession>A0AAN7H416</accession>
<dbReference type="AlphaFoldDB" id="A0AAN7H416"/>
<protein>
    <submittedName>
        <fullName evidence="1">Uncharacterized protein</fullName>
    </submittedName>
</protein>
<reference evidence="1" key="2">
    <citation type="submission" date="2023-05" db="EMBL/GenBank/DDBJ databases">
        <authorList>
            <consortium name="Lawrence Berkeley National Laboratory"/>
            <person name="Steindorff A."/>
            <person name="Hensen N."/>
            <person name="Bonometti L."/>
            <person name="Westerberg I."/>
            <person name="Brannstrom I.O."/>
            <person name="Guillou S."/>
            <person name="Cros-Aarteil S."/>
            <person name="Calhoun S."/>
            <person name="Haridas S."/>
            <person name="Kuo A."/>
            <person name="Mondo S."/>
            <person name="Pangilinan J."/>
            <person name="Riley R."/>
            <person name="Labutti K."/>
            <person name="Andreopoulos B."/>
            <person name="Lipzen A."/>
            <person name="Chen C."/>
            <person name="Yanf M."/>
            <person name="Daum C."/>
            <person name="Ng V."/>
            <person name="Clum A."/>
            <person name="Ohm R."/>
            <person name="Martin F."/>
            <person name="Silar P."/>
            <person name="Natvig D."/>
            <person name="Lalanne C."/>
            <person name="Gautier V."/>
            <person name="Ament-Velasquez S.L."/>
            <person name="Kruys A."/>
            <person name="Hutchinson M.I."/>
            <person name="Powell A.J."/>
            <person name="Barry K."/>
            <person name="Miller A.N."/>
            <person name="Grigoriev I.V."/>
            <person name="Debuchy R."/>
            <person name="Gladieux P."/>
            <person name="Thoren M.H."/>
            <person name="Johannesson H."/>
        </authorList>
    </citation>
    <scope>NUCLEOTIDE SEQUENCE</scope>
    <source>
        <strain evidence="1">CBS 990.96</strain>
    </source>
</reference>
<evidence type="ECO:0000313" key="2">
    <source>
        <dbReference type="Proteomes" id="UP001301958"/>
    </source>
</evidence>
<dbReference type="Proteomes" id="UP001301958">
    <property type="component" value="Unassembled WGS sequence"/>
</dbReference>
<reference evidence="1" key="1">
    <citation type="journal article" date="2023" name="Mol. Phylogenet. Evol.">
        <title>Genome-scale phylogeny and comparative genomics of the fungal order Sordariales.</title>
        <authorList>
            <person name="Hensen N."/>
            <person name="Bonometti L."/>
            <person name="Westerberg I."/>
            <person name="Brannstrom I.O."/>
            <person name="Guillou S."/>
            <person name="Cros-Aarteil S."/>
            <person name="Calhoun S."/>
            <person name="Haridas S."/>
            <person name="Kuo A."/>
            <person name="Mondo S."/>
            <person name="Pangilinan J."/>
            <person name="Riley R."/>
            <person name="LaButti K."/>
            <person name="Andreopoulos B."/>
            <person name="Lipzen A."/>
            <person name="Chen C."/>
            <person name="Yan M."/>
            <person name="Daum C."/>
            <person name="Ng V."/>
            <person name="Clum A."/>
            <person name="Steindorff A."/>
            <person name="Ohm R.A."/>
            <person name="Martin F."/>
            <person name="Silar P."/>
            <person name="Natvig D.O."/>
            <person name="Lalanne C."/>
            <person name="Gautier V."/>
            <person name="Ament-Velasquez S.L."/>
            <person name="Kruys A."/>
            <person name="Hutchinson M.I."/>
            <person name="Powell A.J."/>
            <person name="Barry K."/>
            <person name="Miller A.N."/>
            <person name="Grigoriev I.V."/>
            <person name="Debuchy R."/>
            <person name="Gladieux P."/>
            <person name="Hiltunen Thoren M."/>
            <person name="Johannesson H."/>
        </authorList>
    </citation>
    <scope>NUCLEOTIDE SEQUENCE</scope>
    <source>
        <strain evidence="1">CBS 990.96</strain>
    </source>
</reference>
<gene>
    <name evidence="1" type="ORF">QBC38DRAFT_523455</name>
</gene>
<organism evidence="1 2">
    <name type="scientific">Podospora fimiseda</name>
    <dbReference type="NCBI Taxonomy" id="252190"/>
    <lineage>
        <taxon>Eukaryota</taxon>
        <taxon>Fungi</taxon>
        <taxon>Dikarya</taxon>
        <taxon>Ascomycota</taxon>
        <taxon>Pezizomycotina</taxon>
        <taxon>Sordariomycetes</taxon>
        <taxon>Sordariomycetidae</taxon>
        <taxon>Sordariales</taxon>
        <taxon>Podosporaceae</taxon>
        <taxon>Podospora</taxon>
    </lineage>
</organism>
<name>A0AAN7H416_9PEZI</name>
<comment type="caution">
    <text evidence="1">The sequence shown here is derived from an EMBL/GenBank/DDBJ whole genome shotgun (WGS) entry which is preliminary data.</text>
</comment>
<evidence type="ECO:0000313" key="1">
    <source>
        <dbReference type="EMBL" id="KAK4228620.1"/>
    </source>
</evidence>
<dbReference type="EMBL" id="MU865316">
    <property type="protein sequence ID" value="KAK4228620.1"/>
    <property type="molecule type" value="Genomic_DNA"/>
</dbReference>
<keyword evidence="2" id="KW-1185">Reference proteome</keyword>
<sequence>MAFTVTSIRAIDPAVNPANTRELMLSGDQYTGIRRYTLLNERDLYPGPLPVAFRIAQGSRGISIELEGTFGFDQSPDWREKSYVVRGKLGGVELVSTLRQHALADVNKVFGTHFSFVGAVILDYPFTASGDFIWQIEFIVNQPVVNPPVANPPVVNPPVANPPVVNPPVVNPPVANPPVVNPPVANPPVVNPPVVNPPAMIVAQNRTNLEMYIFPVGARHALFRIHNLDLLKLIIPPYDASLNLTPVQAREAIVKYVADNIWTRLPGDVDVCLRYDAQEGKAQSICGGALALGLLLNYKWHSQATRFPRSVNCEDLAAIVEVALMALGGRLTPQGAYEPFIECQKRFRGPFGYVNRGPLFGWAGVGISYQNCNNPFFMRNVPWRPEVNDHEPHRTYFRCHYWVRVKLGMHPDDRVIDVCKALRNQVTNIITYGDGSQSEAHHITNSVDVWRILQPTPQQITAGIQVQNRLGINQIF</sequence>
<proteinExistence type="predicted"/>